<keyword evidence="1" id="KW-0175">Coiled coil</keyword>
<protein>
    <submittedName>
        <fullName evidence="3">IS3 family transposase</fullName>
    </submittedName>
</protein>
<accession>A0A944CH45</accession>
<dbReference type="InterPro" id="IPR001584">
    <property type="entry name" value="Integrase_cat-core"/>
</dbReference>
<dbReference type="InterPro" id="IPR036397">
    <property type="entry name" value="RNaseH_sf"/>
</dbReference>
<reference evidence="3" key="1">
    <citation type="submission" date="2018-08" db="EMBL/GenBank/DDBJ databases">
        <authorList>
            <person name="Jin W."/>
            <person name="Wang H."/>
            <person name="Yang Y."/>
            <person name="Li M."/>
            <person name="Liu J."/>
        </authorList>
    </citation>
    <scope>NUCLEOTIDE SEQUENCE</scope>
    <source>
        <strain evidence="3">AESS21</strain>
    </source>
</reference>
<evidence type="ECO:0000259" key="2">
    <source>
        <dbReference type="PROSITE" id="PS50994"/>
    </source>
</evidence>
<dbReference type="Proteomes" id="UP000705379">
    <property type="component" value="Unassembled WGS sequence"/>
</dbReference>
<dbReference type="NCBIfam" id="NF033516">
    <property type="entry name" value="transpos_IS3"/>
    <property type="match status" value="1"/>
</dbReference>
<dbReference type="Pfam" id="PF13276">
    <property type="entry name" value="HTH_21"/>
    <property type="match status" value="1"/>
</dbReference>
<dbReference type="EMBL" id="QTKU01000014">
    <property type="protein sequence ID" value="MBS8262813.1"/>
    <property type="molecule type" value="Genomic_DNA"/>
</dbReference>
<evidence type="ECO:0000313" key="3">
    <source>
        <dbReference type="EMBL" id="MBS8262813.1"/>
    </source>
</evidence>
<dbReference type="GO" id="GO:0006313">
    <property type="term" value="P:DNA transposition"/>
    <property type="evidence" value="ECO:0007669"/>
    <property type="project" value="InterPro"/>
</dbReference>
<sequence>MKASKFSDAQKAFILKQGDDGVPVAEICRKAGISQATYFNWKKKYAGLLPDEMRRLKQLEDENNRLKKIVADLTLDREMLQDVIRRKPLRPVRKRKLVDGMLADWGISIRRACKALKFDTSTYHYKSRRTGQAGLELRIKEICETRVRYGYRRVHVLLRREGWAINMKKTRRIYKELGLQLRNKHPKRRVKAKLREDRQEAVAPNDVWAMDFVHDQLATGKKLRILTIVDTHSRLCPATDPRFTYRGEDVVQTLERVCGLIGCPKTIRVDNGSEFISRDLDLWAYANEVTLDFSRPFKPTDNGFIEAFNSKFRAECLNTHWFMTLADAREKMEDWRRHYNEDRPHSAIGYNVPIALHNPGGIPSPSPR</sequence>
<comment type="caution">
    <text evidence="3">The sequence shown here is derived from an EMBL/GenBank/DDBJ whole genome shotgun (WGS) entry which is preliminary data.</text>
</comment>
<dbReference type="InterPro" id="IPR025948">
    <property type="entry name" value="HTH-like_dom"/>
</dbReference>
<dbReference type="SUPFAM" id="SSF53098">
    <property type="entry name" value="Ribonuclease H-like"/>
    <property type="match status" value="1"/>
</dbReference>
<dbReference type="GO" id="GO:0004803">
    <property type="term" value="F:transposase activity"/>
    <property type="evidence" value="ECO:0007669"/>
    <property type="project" value="InterPro"/>
</dbReference>
<dbReference type="InterPro" id="IPR009057">
    <property type="entry name" value="Homeodomain-like_sf"/>
</dbReference>
<dbReference type="Pfam" id="PF01527">
    <property type="entry name" value="HTH_Tnp_1"/>
    <property type="match status" value="1"/>
</dbReference>
<dbReference type="GO" id="GO:0015074">
    <property type="term" value="P:DNA integration"/>
    <property type="evidence" value="ECO:0007669"/>
    <property type="project" value="InterPro"/>
</dbReference>
<dbReference type="RefSeq" id="WP_213218142.1">
    <property type="nucleotide sequence ID" value="NZ_QTKU01000014.1"/>
</dbReference>
<evidence type="ECO:0000313" key="4">
    <source>
        <dbReference type="Proteomes" id="UP000705379"/>
    </source>
</evidence>
<dbReference type="AlphaFoldDB" id="A0A944CH45"/>
<dbReference type="SUPFAM" id="SSF46689">
    <property type="entry name" value="Homeodomain-like"/>
    <property type="match status" value="1"/>
</dbReference>
<reference evidence="3" key="2">
    <citation type="journal article" date="2021" name="Microorganisms">
        <title>Bacterial Dimethylsulfoniopropionate Biosynthesis in the East China Sea.</title>
        <authorList>
            <person name="Liu J."/>
            <person name="Zhang Y."/>
            <person name="Liu J."/>
            <person name="Zhong H."/>
            <person name="Williams B.T."/>
            <person name="Zheng Y."/>
            <person name="Curson A.R.J."/>
            <person name="Sun C."/>
            <person name="Sun H."/>
            <person name="Song D."/>
            <person name="Wagner Mackenzie B."/>
            <person name="Bermejo Martinez A."/>
            <person name="Todd J.D."/>
            <person name="Zhang X.H."/>
        </authorList>
    </citation>
    <scope>NUCLEOTIDE SEQUENCE</scope>
    <source>
        <strain evidence="3">AESS21</strain>
    </source>
</reference>
<dbReference type="PROSITE" id="PS50994">
    <property type="entry name" value="INTEGRASE"/>
    <property type="match status" value="1"/>
</dbReference>
<dbReference type="InterPro" id="IPR002514">
    <property type="entry name" value="Transposase_8"/>
</dbReference>
<dbReference type="PANTHER" id="PTHR47515">
    <property type="entry name" value="LOW CALCIUM RESPONSE LOCUS PROTEIN T"/>
    <property type="match status" value="1"/>
</dbReference>
<organism evidence="3 4">
    <name type="scientific">Roseibium polysiphoniae</name>
    <dbReference type="NCBI Taxonomy" id="2571221"/>
    <lineage>
        <taxon>Bacteria</taxon>
        <taxon>Pseudomonadati</taxon>
        <taxon>Pseudomonadota</taxon>
        <taxon>Alphaproteobacteria</taxon>
        <taxon>Hyphomicrobiales</taxon>
        <taxon>Stappiaceae</taxon>
        <taxon>Roseibium</taxon>
    </lineage>
</organism>
<dbReference type="InterPro" id="IPR012337">
    <property type="entry name" value="RNaseH-like_sf"/>
</dbReference>
<dbReference type="Pfam" id="PF13683">
    <property type="entry name" value="rve_3"/>
    <property type="match status" value="1"/>
</dbReference>
<gene>
    <name evidence="3" type="ORF">DYI23_21565</name>
</gene>
<dbReference type="GO" id="GO:0003677">
    <property type="term" value="F:DNA binding"/>
    <property type="evidence" value="ECO:0007669"/>
    <property type="project" value="InterPro"/>
</dbReference>
<proteinExistence type="predicted"/>
<dbReference type="PANTHER" id="PTHR47515:SF1">
    <property type="entry name" value="BLR2054 PROTEIN"/>
    <property type="match status" value="1"/>
</dbReference>
<evidence type="ECO:0000256" key="1">
    <source>
        <dbReference type="SAM" id="Coils"/>
    </source>
</evidence>
<name>A0A944CH45_9HYPH</name>
<dbReference type="Gene3D" id="3.30.420.10">
    <property type="entry name" value="Ribonuclease H-like superfamily/Ribonuclease H"/>
    <property type="match status" value="1"/>
</dbReference>
<dbReference type="InterPro" id="IPR048020">
    <property type="entry name" value="Transpos_IS3"/>
</dbReference>
<feature type="coiled-coil region" evidence="1">
    <location>
        <begin position="49"/>
        <end position="76"/>
    </location>
</feature>
<feature type="domain" description="Integrase catalytic" evidence="2">
    <location>
        <begin position="200"/>
        <end position="361"/>
    </location>
</feature>